<evidence type="ECO:0000313" key="15">
    <source>
        <dbReference type="EMBL" id="MBB1086748.1"/>
    </source>
</evidence>
<dbReference type="Proteomes" id="UP000518255">
    <property type="component" value="Unassembled WGS sequence"/>
</dbReference>
<evidence type="ECO:0000256" key="10">
    <source>
        <dbReference type="HAMAP-Rule" id="MF_00185"/>
    </source>
</evidence>
<keyword evidence="8 10" id="KW-0460">Magnesium</keyword>
<feature type="region of interest" description="Interaction with substrate tRNA" evidence="10">
    <location>
        <begin position="34"/>
        <end position="37"/>
    </location>
</feature>
<evidence type="ECO:0000256" key="7">
    <source>
        <dbReference type="ARBA" id="ARBA00022840"/>
    </source>
</evidence>
<keyword evidence="4 10" id="KW-0808">Transferase</keyword>
<dbReference type="NCBIfam" id="TIGR00174">
    <property type="entry name" value="miaA"/>
    <property type="match status" value="1"/>
</dbReference>
<keyword evidence="5 10" id="KW-0819">tRNA processing</keyword>
<evidence type="ECO:0000256" key="6">
    <source>
        <dbReference type="ARBA" id="ARBA00022741"/>
    </source>
</evidence>
<feature type="site" description="Interaction with substrate tRNA" evidence="10">
    <location>
        <position position="126"/>
    </location>
</feature>
<dbReference type="Gene3D" id="3.40.50.300">
    <property type="entry name" value="P-loop containing nucleotide triphosphate hydrolases"/>
    <property type="match status" value="1"/>
</dbReference>
<dbReference type="SUPFAM" id="SSF52540">
    <property type="entry name" value="P-loop containing nucleoside triphosphate hydrolases"/>
    <property type="match status" value="1"/>
</dbReference>
<comment type="caution">
    <text evidence="10">Lacks conserved residue(s) required for the propagation of feature annotation.</text>
</comment>
<evidence type="ECO:0000256" key="4">
    <source>
        <dbReference type="ARBA" id="ARBA00022679"/>
    </source>
</evidence>
<dbReference type="EC" id="2.5.1.75" evidence="10"/>
<dbReference type="InterPro" id="IPR039657">
    <property type="entry name" value="Dimethylallyltransferase"/>
</dbReference>
<keyword evidence="7 10" id="KW-0067">ATP-binding</keyword>
<feature type="binding site" evidence="10">
    <location>
        <begin position="9"/>
        <end position="16"/>
    </location>
    <ligand>
        <name>ATP</name>
        <dbReference type="ChEBI" id="CHEBI:30616"/>
    </ligand>
</feature>
<evidence type="ECO:0000313" key="17">
    <source>
        <dbReference type="Proteomes" id="UP000544052"/>
    </source>
</evidence>
<dbReference type="RefSeq" id="WP_182581610.1">
    <property type="nucleotide sequence ID" value="NZ_JACIUY010000064.1"/>
</dbReference>
<dbReference type="PANTHER" id="PTHR11088:SF60">
    <property type="entry name" value="TRNA DIMETHYLALLYLTRANSFERASE"/>
    <property type="match status" value="1"/>
</dbReference>
<dbReference type="Pfam" id="PF01715">
    <property type="entry name" value="IPPT"/>
    <property type="match status" value="1"/>
</dbReference>
<dbReference type="Gene3D" id="1.10.20.140">
    <property type="match status" value="1"/>
</dbReference>
<keyword evidence="6 10" id="KW-0547">Nucleotide-binding</keyword>
<evidence type="ECO:0000256" key="12">
    <source>
        <dbReference type="RuleBase" id="RU003784"/>
    </source>
</evidence>
<evidence type="ECO:0000313" key="16">
    <source>
        <dbReference type="Proteomes" id="UP000518255"/>
    </source>
</evidence>
<organism evidence="15 16">
    <name type="scientific">Limosilactobacillus fastidiosus</name>
    <dbReference type="NCBI Taxonomy" id="2759855"/>
    <lineage>
        <taxon>Bacteria</taxon>
        <taxon>Bacillati</taxon>
        <taxon>Bacillota</taxon>
        <taxon>Bacilli</taxon>
        <taxon>Lactobacillales</taxon>
        <taxon>Lactobacillaceae</taxon>
        <taxon>Limosilactobacillus</taxon>
    </lineage>
</organism>
<comment type="similarity">
    <text evidence="3 10 13">Belongs to the IPP transferase family.</text>
</comment>
<comment type="catalytic activity">
    <reaction evidence="9 10 11">
        <text>adenosine(37) in tRNA + dimethylallyl diphosphate = N(6)-dimethylallyladenosine(37) in tRNA + diphosphate</text>
        <dbReference type="Rhea" id="RHEA:26482"/>
        <dbReference type="Rhea" id="RHEA-COMP:10162"/>
        <dbReference type="Rhea" id="RHEA-COMP:10375"/>
        <dbReference type="ChEBI" id="CHEBI:33019"/>
        <dbReference type="ChEBI" id="CHEBI:57623"/>
        <dbReference type="ChEBI" id="CHEBI:74411"/>
        <dbReference type="ChEBI" id="CHEBI:74415"/>
        <dbReference type="EC" id="2.5.1.75"/>
    </reaction>
</comment>
<feature type="site" description="Interaction with substrate tRNA" evidence="10">
    <location>
        <position position="100"/>
    </location>
</feature>
<dbReference type="EMBL" id="JACIUZ010000044">
    <property type="protein sequence ID" value="MBB1063723.1"/>
    <property type="molecule type" value="Genomic_DNA"/>
</dbReference>
<gene>
    <name evidence="10 15" type="primary">miaA</name>
    <name evidence="15" type="ORF">H5R63_08160</name>
    <name evidence="14" type="ORF">H5R64_08135</name>
</gene>
<dbReference type="InterPro" id="IPR027417">
    <property type="entry name" value="P-loop_NTPase"/>
</dbReference>
<evidence type="ECO:0000256" key="9">
    <source>
        <dbReference type="ARBA" id="ARBA00049563"/>
    </source>
</evidence>
<reference evidence="16 17" key="1">
    <citation type="submission" date="2020-07" db="EMBL/GenBank/DDBJ databases">
        <title>Description of Limosilactobacillus balticus sp. nov., Limosilactobacillus agrestis sp. nov., Limosilactobacillus albertensis sp. nov., Limosilactobacillus rudii sp. nov., Limosilactobacillus fastidiosus sp. nov., five novel Limosilactobacillus species isolated from the vertebrate gastrointestinal tract, and proposal of 6 subspecies of Limosilactobacillus reuteri adapted to the gastrointestinal tract of specific vertebrate hosts.</title>
        <authorList>
            <person name="Li F."/>
            <person name="Cheng C."/>
            <person name="Zheng J."/>
            <person name="Quevedo R.M."/>
            <person name="Li J."/>
            <person name="Roos S."/>
            <person name="Gaenzle M.G."/>
            <person name="Walter J."/>
        </authorList>
    </citation>
    <scope>NUCLEOTIDE SEQUENCE [LARGE SCALE GENOMIC DNA]</scope>
    <source>
        <strain evidence="15 16">WF-MA3-C</strain>
        <strain evidence="14 17">WF-MO7-1</strain>
    </source>
</reference>
<dbReference type="AlphaFoldDB" id="A0A7W3YCX2"/>
<name>A0A7W3YCX2_9LACO</name>
<keyword evidence="17" id="KW-1185">Reference proteome</keyword>
<dbReference type="HAMAP" id="MF_00185">
    <property type="entry name" value="IPP_trans"/>
    <property type="match status" value="1"/>
</dbReference>
<evidence type="ECO:0000256" key="13">
    <source>
        <dbReference type="RuleBase" id="RU003785"/>
    </source>
</evidence>
<evidence type="ECO:0000313" key="14">
    <source>
        <dbReference type="EMBL" id="MBB1063723.1"/>
    </source>
</evidence>
<evidence type="ECO:0000256" key="2">
    <source>
        <dbReference type="ARBA" id="ARBA00003213"/>
    </source>
</evidence>
<evidence type="ECO:0000256" key="5">
    <source>
        <dbReference type="ARBA" id="ARBA00022694"/>
    </source>
</evidence>
<dbReference type="GO" id="GO:0006400">
    <property type="term" value="P:tRNA modification"/>
    <property type="evidence" value="ECO:0007669"/>
    <property type="project" value="TreeGrafter"/>
</dbReference>
<dbReference type="EMBL" id="JACIUY010000064">
    <property type="protein sequence ID" value="MBB1086748.1"/>
    <property type="molecule type" value="Genomic_DNA"/>
</dbReference>
<evidence type="ECO:0000256" key="1">
    <source>
        <dbReference type="ARBA" id="ARBA00001946"/>
    </source>
</evidence>
<evidence type="ECO:0000256" key="11">
    <source>
        <dbReference type="RuleBase" id="RU003783"/>
    </source>
</evidence>
<comment type="caution">
    <text evidence="15">The sequence shown here is derived from an EMBL/GenBank/DDBJ whole genome shotgun (WGS) entry which is preliminary data.</text>
</comment>
<dbReference type="Proteomes" id="UP000544052">
    <property type="component" value="Unassembled WGS sequence"/>
</dbReference>
<comment type="cofactor">
    <cofactor evidence="1 10">
        <name>Mg(2+)</name>
        <dbReference type="ChEBI" id="CHEBI:18420"/>
    </cofactor>
</comment>
<dbReference type="InterPro" id="IPR018022">
    <property type="entry name" value="IPT"/>
</dbReference>
<feature type="binding site" evidence="10">
    <location>
        <begin position="11"/>
        <end position="16"/>
    </location>
    <ligand>
        <name>substrate</name>
    </ligand>
</feature>
<comment type="function">
    <text evidence="2 10 12">Catalyzes the transfer of a dimethylallyl group onto the adenine at position 37 in tRNAs that read codons beginning with uridine, leading to the formation of N6-(dimethylallyl)adenosine (i(6)A).</text>
</comment>
<evidence type="ECO:0000256" key="8">
    <source>
        <dbReference type="ARBA" id="ARBA00022842"/>
    </source>
</evidence>
<protein>
    <recommendedName>
        <fullName evidence="10">tRNA dimethylallyltransferase</fullName>
        <ecNumber evidence="10">2.5.1.75</ecNumber>
    </recommendedName>
    <alternativeName>
        <fullName evidence="10">Dimethylallyl diphosphate:tRNA dimethylallyltransferase</fullName>
        <shortName evidence="10">DMAPP:tRNA dimethylallyltransferase</shortName>
        <shortName evidence="10">DMATase</shortName>
    </alternativeName>
    <alternativeName>
        <fullName evidence="10">Isopentenyl-diphosphate:tRNA isopentenyltransferase</fullName>
        <shortName evidence="10">IPP transferase</shortName>
        <shortName evidence="10">IPPT</shortName>
        <shortName evidence="10">IPTase</shortName>
    </alternativeName>
</protein>
<dbReference type="PANTHER" id="PTHR11088">
    <property type="entry name" value="TRNA DIMETHYLALLYLTRANSFERASE"/>
    <property type="match status" value="1"/>
</dbReference>
<comment type="subunit">
    <text evidence="10">Monomer.</text>
</comment>
<dbReference type="GO" id="GO:0005524">
    <property type="term" value="F:ATP binding"/>
    <property type="evidence" value="ECO:0007669"/>
    <property type="project" value="UniProtKB-UniRule"/>
</dbReference>
<sequence>MSKVIAIVGPTAVGKTALSIDLATFFKGEVVSGDSMQVYRHLDIGTAKITSKEMAGIPHHLIDICDVDQRYSVAKFKQEANGWIKEISNSGHLPLIVGGTGFYLQALTNNLSLGGKQDQQRSDMFREHWQHILKEHGAHYVWQQLEKKDPEAARAIPENNARRVIRALEVIETGNQLFSQQQQSRAKDEFLLIGLTTARPVLYERINKRVDLMMNSGLLDEAKWLYDKGGSDLPAGKGIGYHELFSYFAGECSLDEAVGKIKQDSRHYAKRQLTWFRNKMDVHWFDLVSGKNDTNEIKQFIDSWLKK</sequence>
<dbReference type="GO" id="GO:0052381">
    <property type="term" value="F:tRNA dimethylallyltransferase activity"/>
    <property type="evidence" value="ECO:0007669"/>
    <property type="project" value="UniProtKB-UniRule"/>
</dbReference>
<evidence type="ECO:0000256" key="3">
    <source>
        <dbReference type="ARBA" id="ARBA00005842"/>
    </source>
</evidence>
<proteinExistence type="inferred from homology"/>
<accession>A0A7W3YCX2</accession>